<evidence type="ECO:0000313" key="2">
    <source>
        <dbReference type="RefSeq" id="XP_075102992.1"/>
    </source>
</evidence>
<keyword evidence="1" id="KW-1185">Reference proteome</keyword>
<name>A0AC58U0H6_TOBAC</name>
<reference evidence="1" key="1">
    <citation type="journal article" date="2014" name="Nat. Commun.">
        <title>The tobacco genome sequence and its comparison with those of tomato and potato.</title>
        <authorList>
            <person name="Sierro N."/>
            <person name="Battey J.N."/>
            <person name="Ouadi S."/>
            <person name="Bakaher N."/>
            <person name="Bovet L."/>
            <person name="Willig A."/>
            <person name="Goepfert S."/>
            <person name="Peitsch M.C."/>
            <person name="Ivanov N.V."/>
        </authorList>
    </citation>
    <scope>NUCLEOTIDE SEQUENCE [LARGE SCALE GENOMIC DNA]</scope>
</reference>
<sequence>MEGLSKMLEKSRQMQWIQGFSVGTNTGYLVTISHLSYADDTLILCEADRVQILYLNLTLQLFEALSGLHINKQKSIIYPVNRVSNIEELVGIIGCSIGSLPTTYLGLPLGAKFKNSDIWNGVVENFEKRLASWLDKIKRNFLWEGNNSSHKYHLIKWDKVLLPKCKGGLGVRDLDKHNKGLLMKWLWRYGTCEPSLWKENIHFKSGSGCHIKFWKDKWLNNNALMEDYPSLFNIALVKNSSIANNRANGNWDMKLRRSVQDREIEDLMEMLARLEAYNIDENAPDSIRWRSKGLYTVKECYIQLNNQNQMGNATNPERGTYELESLGG</sequence>
<evidence type="ECO:0000313" key="1">
    <source>
        <dbReference type="Proteomes" id="UP000790787"/>
    </source>
</evidence>
<organism evidence="1 2">
    <name type="scientific">Nicotiana tabacum</name>
    <name type="common">Common tobacco</name>
    <dbReference type="NCBI Taxonomy" id="4097"/>
    <lineage>
        <taxon>Eukaryota</taxon>
        <taxon>Viridiplantae</taxon>
        <taxon>Streptophyta</taxon>
        <taxon>Embryophyta</taxon>
        <taxon>Tracheophyta</taxon>
        <taxon>Spermatophyta</taxon>
        <taxon>Magnoliopsida</taxon>
        <taxon>eudicotyledons</taxon>
        <taxon>Gunneridae</taxon>
        <taxon>Pentapetalae</taxon>
        <taxon>asterids</taxon>
        <taxon>lamiids</taxon>
        <taxon>Solanales</taxon>
        <taxon>Solanaceae</taxon>
        <taxon>Nicotianoideae</taxon>
        <taxon>Nicotianeae</taxon>
        <taxon>Nicotiana</taxon>
    </lineage>
</organism>
<dbReference type="Proteomes" id="UP000790787">
    <property type="component" value="Chromosome 3"/>
</dbReference>
<protein>
    <submittedName>
        <fullName evidence="2">Uncharacterized protein LOC142177631</fullName>
    </submittedName>
</protein>
<dbReference type="RefSeq" id="XP_075102992.1">
    <property type="nucleotide sequence ID" value="XM_075246891.1"/>
</dbReference>
<gene>
    <name evidence="2" type="primary">LOC142177631</name>
</gene>
<accession>A0AC58U0H6</accession>
<proteinExistence type="predicted"/>
<reference evidence="2" key="2">
    <citation type="submission" date="2025-08" db="UniProtKB">
        <authorList>
            <consortium name="RefSeq"/>
        </authorList>
    </citation>
    <scope>IDENTIFICATION</scope>
    <source>
        <tissue evidence="2">Leaf</tissue>
    </source>
</reference>